<sequence>MKVAILDDYQLVALYFADWSSVANRAEITVLEDHVADLNAVVKRLLPFDAICVMRERTPLPREVLERLPRLKLIASTGPRNSSIDVAAAKELGIRVTATGYRSTPTIEMTWALILASARQIVRDSNSVRKGGWQTSIGRELEGRVLGVLGLGNVGGQVARIGRAFGMKVIAWSQNMTPAVAEAAGATLVTKNELFHQADVLTMHVILSERTRGLVSSADIALMKPTSWLINTSRGPIVDEGGLVQALTSRSIAGAALDVFNTEPLPADHPFRTLDNVLATPHVGYVAEDLYRTFYSDVAASVAAWLDETVPKKKA</sequence>
<dbReference type="SUPFAM" id="SSF51735">
    <property type="entry name" value="NAD(P)-binding Rossmann-fold domains"/>
    <property type="match status" value="1"/>
</dbReference>
<dbReference type="OrthoDB" id="9793626at2"/>
<dbReference type="PANTHER" id="PTHR42789">
    <property type="entry name" value="D-ISOMER SPECIFIC 2-HYDROXYACID DEHYDROGENASE FAMILY PROTEIN (AFU_ORTHOLOGUE AFUA_6G10090)"/>
    <property type="match status" value="1"/>
</dbReference>
<evidence type="ECO:0000256" key="1">
    <source>
        <dbReference type="ARBA" id="ARBA00005854"/>
    </source>
</evidence>
<dbReference type="EMBL" id="FNTI01000001">
    <property type="protein sequence ID" value="SED73091.1"/>
    <property type="molecule type" value="Genomic_DNA"/>
</dbReference>
<evidence type="ECO:0000259" key="4">
    <source>
        <dbReference type="Pfam" id="PF02826"/>
    </source>
</evidence>
<feature type="domain" description="D-isomer specific 2-hydroxyacid dehydrogenase NAD-binding" evidence="4">
    <location>
        <begin position="112"/>
        <end position="284"/>
    </location>
</feature>
<accession>A0A1M7CNY5</accession>
<dbReference type="InterPro" id="IPR029752">
    <property type="entry name" value="D-isomer_DH_CS1"/>
</dbReference>
<gene>
    <name evidence="5" type="ORF">SAMN05444171_4969</name>
</gene>
<name>A0A1M7CNY5_9BRAD</name>
<dbReference type="InterPro" id="IPR036291">
    <property type="entry name" value="NAD(P)-bd_dom_sf"/>
</dbReference>
<dbReference type="GO" id="GO:0051287">
    <property type="term" value="F:NAD binding"/>
    <property type="evidence" value="ECO:0007669"/>
    <property type="project" value="InterPro"/>
</dbReference>
<keyword evidence="3" id="KW-0520">NAD</keyword>
<evidence type="ECO:0000313" key="5">
    <source>
        <dbReference type="EMBL" id="SED73091.1"/>
    </source>
</evidence>
<dbReference type="Pfam" id="PF02826">
    <property type="entry name" value="2-Hacid_dh_C"/>
    <property type="match status" value="1"/>
</dbReference>
<protein>
    <submittedName>
        <fullName evidence="5">Lactate dehydrogenase</fullName>
    </submittedName>
</protein>
<dbReference type="InterPro" id="IPR006140">
    <property type="entry name" value="D-isomer_DH_NAD-bd"/>
</dbReference>
<dbReference type="GO" id="GO:0016616">
    <property type="term" value="F:oxidoreductase activity, acting on the CH-OH group of donors, NAD or NADP as acceptor"/>
    <property type="evidence" value="ECO:0007669"/>
    <property type="project" value="InterPro"/>
</dbReference>
<dbReference type="InterPro" id="IPR029753">
    <property type="entry name" value="D-isomer_DH_CS"/>
</dbReference>
<evidence type="ECO:0000256" key="3">
    <source>
        <dbReference type="ARBA" id="ARBA00023027"/>
    </source>
</evidence>
<dbReference type="FunFam" id="3.40.50.720:FF:000203">
    <property type="entry name" value="D-3-phosphoglycerate dehydrogenase (SerA)"/>
    <property type="match status" value="1"/>
</dbReference>
<comment type="similarity">
    <text evidence="1">Belongs to the D-isomer specific 2-hydroxyacid dehydrogenase family.</text>
</comment>
<dbReference type="CDD" id="cd12169">
    <property type="entry name" value="PGDH_like_1"/>
    <property type="match status" value="1"/>
</dbReference>
<keyword evidence="2" id="KW-0560">Oxidoreductase</keyword>
<dbReference type="SUPFAM" id="SSF52283">
    <property type="entry name" value="Formate/glycerate dehydrogenase catalytic domain-like"/>
    <property type="match status" value="1"/>
</dbReference>
<dbReference type="Gene3D" id="3.40.50.720">
    <property type="entry name" value="NAD(P)-binding Rossmann-like Domain"/>
    <property type="match status" value="2"/>
</dbReference>
<dbReference type="PROSITE" id="PS00065">
    <property type="entry name" value="D_2_HYDROXYACID_DH_1"/>
    <property type="match status" value="1"/>
</dbReference>
<dbReference type="Proteomes" id="UP000183208">
    <property type="component" value="Unassembled WGS sequence"/>
</dbReference>
<dbReference type="InterPro" id="IPR050857">
    <property type="entry name" value="D-2-hydroxyacid_DH"/>
</dbReference>
<dbReference type="PANTHER" id="PTHR42789:SF1">
    <property type="entry name" value="D-ISOMER SPECIFIC 2-HYDROXYACID DEHYDROGENASE FAMILY PROTEIN (AFU_ORTHOLOGUE AFUA_6G10090)"/>
    <property type="match status" value="1"/>
</dbReference>
<dbReference type="AlphaFoldDB" id="A0A1M7CNY5"/>
<reference evidence="5 6" key="1">
    <citation type="submission" date="2016-10" db="EMBL/GenBank/DDBJ databases">
        <authorList>
            <person name="de Groot N.N."/>
        </authorList>
    </citation>
    <scope>NUCLEOTIDE SEQUENCE [LARGE SCALE GENOMIC DNA]</scope>
    <source>
        <strain evidence="5 6">GAS522</strain>
    </source>
</reference>
<organism evidence="5 6">
    <name type="scientific">Bradyrhizobium lablabi</name>
    <dbReference type="NCBI Taxonomy" id="722472"/>
    <lineage>
        <taxon>Bacteria</taxon>
        <taxon>Pseudomonadati</taxon>
        <taxon>Pseudomonadota</taxon>
        <taxon>Alphaproteobacteria</taxon>
        <taxon>Hyphomicrobiales</taxon>
        <taxon>Nitrobacteraceae</taxon>
        <taxon>Bradyrhizobium</taxon>
    </lineage>
</organism>
<evidence type="ECO:0000313" key="6">
    <source>
        <dbReference type="Proteomes" id="UP000183208"/>
    </source>
</evidence>
<evidence type="ECO:0000256" key="2">
    <source>
        <dbReference type="ARBA" id="ARBA00023002"/>
    </source>
</evidence>
<proteinExistence type="inferred from homology"/>
<dbReference type="PROSITE" id="PS00671">
    <property type="entry name" value="D_2_HYDROXYACID_DH_3"/>
    <property type="match status" value="1"/>
</dbReference>
<dbReference type="RefSeq" id="WP_074824679.1">
    <property type="nucleotide sequence ID" value="NZ_FNTI01000001.1"/>
</dbReference>